<protein>
    <submittedName>
        <fullName evidence="1">AAA domain-containing protein</fullName>
    </submittedName>
</protein>
<dbReference type="STRING" id="60137.SAMN04488041_1022"/>
<evidence type="ECO:0000313" key="1">
    <source>
        <dbReference type="EMBL" id="SDW36812.1"/>
    </source>
</evidence>
<dbReference type="InterPro" id="IPR027417">
    <property type="entry name" value="P-loop_NTPase"/>
</dbReference>
<dbReference type="Proteomes" id="UP000183076">
    <property type="component" value="Unassembled WGS sequence"/>
</dbReference>
<dbReference type="SUPFAM" id="SSF52540">
    <property type="entry name" value="P-loop containing nucleoside triphosphate hydrolases"/>
    <property type="match status" value="1"/>
</dbReference>
<dbReference type="EMBL" id="FNNB01000002">
    <property type="protein sequence ID" value="SDW36812.1"/>
    <property type="molecule type" value="Genomic_DNA"/>
</dbReference>
<sequence>MGRVAKHSWRKSLATLRGHHISTERDEEILRQLNRLLKHDDEGSLIAEPMRFTGNLETRGIALIEGSGSGKTTAVDRVLSTHPVLKPTSAGDPPKFLRIQVPSPATLKSLGREVLKATGLVDVSPRASAWEIWGVVRHRLALLGIVVLWFDEAHDMFLSGSAREIDDMLKMLKSLMQNDSAVIPILSGTQRLAEITRFDEQVNRRLTKVVPKPLCQGVDEGPLYSMIEEYCAEVGLKPEVDDTLALRLIHASRHRFGRAIETVINAIESALEEGTRVLTWEHFATAWGMQEGCDWEQNVFAATDWAAIELDTDAENFEAERTKRQTRQVGRR</sequence>
<accession>A0A1H2SYZ0</accession>
<reference evidence="2" key="1">
    <citation type="submission" date="2016-10" db="EMBL/GenBank/DDBJ databases">
        <authorList>
            <person name="Varghese N."/>
            <person name="Submissions S."/>
        </authorList>
    </citation>
    <scope>NUCLEOTIDE SEQUENCE [LARGE SCALE GENOMIC DNA]</scope>
    <source>
        <strain evidence="2">DSM 10014</strain>
    </source>
</reference>
<dbReference type="GeneID" id="94022275"/>
<dbReference type="InterPro" id="IPR008868">
    <property type="entry name" value="TniB"/>
</dbReference>
<dbReference type="Pfam" id="PF05621">
    <property type="entry name" value="TniB"/>
    <property type="match status" value="1"/>
</dbReference>
<dbReference type="Gene3D" id="3.40.50.300">
    <property type="entry name" value="P-loop containing nucleotide triphosphate hydrolases"/>
    <property type="match status" value="1"/>
</dbReference>
<name>A0A1H2SYZ0_9RHOB</name>
<dbReference type="RefSeq" id="WP_074634803.1">
    <property type="nucleotide sequence ID" value="NZ_CP160849.1"/>
</dbReference>
<organism evidence="1 2">
    <name type="scientific">Sulfitobacter pontiacus</name>
    <dbReference type="NCBI Taxonomy" id="60137"/>
    <lineage>
        <taxon>Bacteria</taxon>
        <taxon>Pseudomonadati</taxon>
        <taxon>Pseudomonadota</taxon>
        <taxon>Alphaproteobacteria</taxon>
        <taxon>Rhodobacterales</taxon>
        <taxon>Roseobacteraceae</taxon>
        <taxon>Sulfitobacter</taxon>
    </lineage>
</organism>
<evidence type="ECO:0000313" key="2">
    <source>
        <dbReference type="Proteomes" id="UP000183076"/>
    </source>
</evidence>
<proteinExistence type="predicted"/>
<dbReference type="AlphaFoldDB" id="A0A1H2SYZ0"/>
<gene>
    <name evidence="1" type="ORF">SAMN04488041_1022</name>
</gene>